<feature type="compositionally biased region" description="Acidic residues" evidence="1">
    <location>
        <begin position="187"/>
        <end position="197"/>
    </location>
</feature>
<feature type="compositionally biased region" description="Basic residues" evidence="1">
    <location>
        <begin position="7"/>
        <end position="16"/>
    </location>
</feature>
<evidence type="ECO:0000313" key="3">
    <source>
        <dbReference type="Proteomes" id="UP001140560"/>
    </source>
</evidence>
<protein>
    <submittedName>
        <fullName evidence="2">Uncharacterized protein</fullName>
    </submittedName>
</protein>
<gene>
    <name evidence="2" type="ORF">N0V83_003460</name>
</gene>
<organism evidence="2 3">
    <name type="scientific">Neocucurbitaria cava</name>
    <dbReference type="NCBI Taxonomy" id="798079"/>
    <lineage>
        <taxon>Eukaryota</taxon>
        <taxon>Fungi</taxon>
        <taxon>Dikarya</taxon>
        <taxon>Ascomycota</taxon>
        <taxon>Pezizomycotina</taxon>
        <taxon>Dothideomycetes</taxon>
        <taxon>Pleosporomycetidae</taxon>
        <taxon>Pleosporales</taxon>
        <taxon>Pleosporineae</taxon>
        <taxon>Cucurbitariaceae</taxon>
        <taxon>Neocucurbitaria</taxon>
    </lineage>
</organism>
<evidence type="ECO:0000256" key="1">
    <source>
        <dbReference type="SAM" id="MobiDB-lite"/>
    </source>
</evidence>
<feature type="region of interest" description="Disordered" evidence="1">
    <location>
        <begin position="162"/>
        <end position="265"/>
    </location>
</feature>
<reference evidence="2" key="1">
    <citation type="submission" date="2022-10" db="EMBL/GenBank/DDBJ databases">
        <title>Tapping the CABI collections for fungal endophytes: first genome assemblies for Collariella, Neodidymelliopsis, Ascochyta clinopodiicola, Didymella pomorum, Didymosphaeria variabile, Neocosmospora piperis and Neocucurbitaria cava.</title>
        <authorList>
            <person name="Hill R."/>
        </authorList>
    </citation>
    <scope>NUCLEOTIDE SEQUENCE</scope>
    <source>
        <strain evidence="2">IMI 356814</strain>
    </source>
</reference>
<dbReference type="Proteomes" id="UP001140560">
    <property type="component" value="Unassembled WGS sequence"/>
</dbReference>
<name>A0A9W9CNP1_9PLEO</name>
<proteinExistence type="predicted"/>
<dbReference type="EMBL" id="JAPEUY010000005">
    <property type="protein sequence ID" value="KAJ4373168.1"/>
    <property type="molecule type" value="Genomic_DNA"/>
</dbReference>
<feature type="compositionally biased region" description="Basic and acidic residues" evidence="1">
    <location>
        <begin position="200"/>
        <end position="220"/>
    </location>
</feature>
<sequence length="265" mass="29271">MSSSHHSTSKKTRKSRPARETVTYPRVTVNAFNLDSCLNPLAAREHILSCGHIIITQKPNEPCAPNCHHVVTDSSLLSSSPSTNTGKKGNRHHLSKKRFYCDACVEQPVEVLIPSGATTTEAEAARKQHREKEAQRRGKVTRYRKCYVGYKVVSVRCDENGEPVESWRPRKKHHPFDTAVPQSGDNMFEDMDVEAGDDGGAGKDTEGEKVEKAGVMEKRGGVKGGVKRKRMVEDEVEGDAVEDGRSGGRVLRSPKVRRVGGRAKK</sequence>
<accession>A0A9W9CNP1</accession>
<feature type="compositionally biased region" description="Basic residues" evidence="1">
    <location>
        <begin position="252"/>
        <end position="265"/>
    </location>
</feature>
<keyword evidence="3" id="KW-1185">Reference proteome</keyword>
<evidence type="ECO:0000313" key="2">
    <source>
        <dbReference type="EMBL" id="KAJ4373168.1"/>
    </source>
</evidence>
<feature type="region of interest" description="Disordered" evidence="1">
    <location>
        <begin position="1"/>
        <end position="22"/>
    </location>
</feature>
<dbReference type="AlphaFoldDB" id="A0A9W9CNP1"/>
<comment type="caution">
    <text evidence="2">The sequence shown here is derived from an EMBL/GenBank/DDBJ whole genome shotgun (WGS) entry which is preliminary data.</text>
</comment>
<dbReference type="OrthoDB" id="3640311at2759"/>